<evidence type="ECO:0000259" key="3">
    <source>
        <dbReference type="Pfam" id="PF16661"/>
    </source>
</evidence>
<dbReference type="GO" id="GO:0032039">
    <property type="term" value="C:integrator complex"/>
    <property type="evidence" value="ECO:0007669"/>
    <property type="project" value="InterPro"/>
</dbReference>
<dbReference type="WBParaSite" id="jg14108">
    <property type="protein sequence ID" value="jg14108"/>
    <property type="gene ID" value="jg14108"/>
</dbReference>
<organism evidence="4 5">
    <name type="scientific">Ditylenchus dipsaci</name>
    <dbReference type="NCBI Taxonomy" id="166011"/>
    <lineage>
        <taxon>Eukaryota</taxon>
        <taxon>Metazoa</taxon>
        <taxon>Ecdysozoa</taxon>
        <taxon>Nematoda</taxon>
        <taxon>Chromadorea</taxon>
        <taxon>Rhabditida</taxon>
        <taxon>Tylenchina</taxon>
        <taxon>Tylenchomorpha</taxon>
        <taxon>Sphaerularioidea</taxon>
        <taxon>Anguinidae</taxon>
        <taxon>Anguininae</taxon>
        <taxon>Ditylenchus</taxon>
    </lineage>
</organism>
<evidence type="ECO:0000256" key="1">
    <source>
        <dbReference type="ARBA" id="ARBA00004123"/>
    </source>
</evidence>
<reference evidence="5" key="1">
    <citation type="submission" date="2022-11" db="UniProtKB">
        <authorList>
            <consortium name="WormBaseParasite"/>
        </authorList>
    </citation>
    <scope>IDENTIFICATION</scope>
</reference>
<keyword evidence="4" id="KW-1185">Reference proteome</keyword>
<dbReference type="AlphaFoldDB" id="A0A915D0A4"/>
<sequence length="241" mass="27042">MEVISLSWWPHRPSLLLKFPNATILLDCAIDMNSIASFLPYSVINSSSAIWVKNAASVHPKKSVPQTQDLVRIGDCFFVDALPEFQTVSLEEISKISIDVILVSNWMSLMALPFITEKTNFQGAIYATDPIVQFGRLVIEEFLDMMERVDRAPSDGQWKANEIHGSFANRPSTDPTTWRQFYSKAEMENSLSKIINVYFRETMVINGIIKVTAHSSGFSIGSANWTIQTESDRVSAVIIVC</sequence>
<dbReference type="InterPro" id="IPR036866">
    <property type="entry name" value="RibonucZ/Hydroxyglut_hydro"/>
</dbReference>
<dbReference type="Pfam" id="PF16661">
    <property type="entry name" value="Lactamase_B_6"/>
    <property type="match status" value="1"/>
</dbReference>
<feature type="domain" description="Metallo-beta-lactamase" evidence="3">
    <location>
        <begin position="97"/>
        <end position="234"/>
    </location>
</feature>
<dbReference type="GO" id="GO:0034472">
    <property type="term" value="P:snRNA 3'-end processing"/>
    <property type="evidence" value="ECO:0007669"/>
    <property type="project" value="TreeGrafter"/>
</dbReference>
<dbReference type="Gene3D" id="3.60.15.10">
    <property type="entry name" value="Ribonuclease Z/Hydroxyacylglutathione hydrolase-like"/>
    <property type="match status" value="1"/>
</dbReference>
<dbReference type="InterPro" id="IPR001279">
    <property type="entry name" value="Metallo-B-lactamas"/>
</dbReference>
<evidence type="ECO:0000313" key="5">
    <source>
        <dbReference type="WBParaSite" id="jg14108"/>
    </source>
</evidence>
<dbReference type="PANTHER" id="PTHR46094">
    <property type="entry name" value="INTEGRATOR COMPLEX SUBUNIT 9"/>
    <property type="match status" value="1"/>
</dbReference>
<evidence type="ECO:0000313" key="4">
    <source>
        <dbReference type="Proteomes" id="UP000887574"/>
    </source>
</evidence>
<dbReference type="PANTHER" id="PTHR46094:SF1">
    <property type="entry name" value="INTEGRATOR COMPLEX SUBUNIT 9"/>
    <property type="match status" value="1"/>
</dbReference>
<accession>A0A915D0A4</accession>
<dbReference type="SUPFAM" id="SSF56281">
    <property type="entry name" value="Metallo-hydrolase/oxidoreductase"/>
    <property type="match status" value="1"/>
</dbReference>
<comment type="subcellular location">
    <subcellularLocation>
        <location evidence="1">Nucleus</location>
    </subcellularLocation>
</comment>
<dbReference type="Proteomes" id="UP000887574">
    <property type="component" value="Unplaced"/>
</dbReference>
<proteinExistence type="predicted"/>
<dbReference type="InterPro" id="IPR027074">
    <property type="entry name" value="Integrator_9su"/>
</dbReference>
<name>A0A915D0A4_9BILA</name>
<keyword evidence="2" id="KW-0539">Nucleus</keyword>
<evidence type="ECO:0000256" key="2">
    <source>
        <dbReference type="ARBA" id="ARBA00023242"/>
    </source>
</evidence>
<protein>
    <submittedName>
        <fullName evidence="5">Metallo-beta-lactamase domain-containing protein</fullName>
    </submittedName>
</protein>